<evidence type="ECO:0000259" key="10">
    <source>
        <dbReference type="PROSITE" id="PS50885"/>
    </source>
</evidence>
<dbReference type="PANTHER" id="PTHR32089:SF119">
    <property type="entry name" value="METHYL-ACCEPTING CHEMOTAXIS PROTEIN CTPL"/>
    <property type="match status" value="1"/>
</dbReference>
<dbReference type="CDD" id="cd06225">
    <property type="entry name" value="HAMP"/>
    <property type="match status" value="1"/>
</dbReference>
<organism evidence="11 12">
    <name type="scientific">Mobiluncus porci</name>
    <dbReference type="NCBI Taxonomy" id="2652278"/>
    <lineage>
        <taxon>Bacteria</taxon>
        <taxon>Bacillati</taxon>
        <taxon>Actinomycetota</taxon>
        <taxon>Actinomycetes</taxon>
        <taxon>Actinomycetales</taxon>
        <taxon>Actinomycetaceae</taxon>
        <taxon>Mobiluncus</taxon>
    </lineage>
</organism>
<dbReference type="RefSeq" id="WP_154542763.1">
    <property type="nucleotide sequence ID" value="NZ_JAQYQY010000018.1"/>
</dbReference>
<evidence type="ECO:0000256" key="4">
    <source>
        <dbReference type="ARBA" id="ARBA00023136"/>
    </source>
</evidence>
<dbReference type="GO" id="GO:0016020">
    <property type="term" value="C:membrane"/>
    <property type="evidence" value="ECO:0007669"/>
    <property type="project" value="UniProtKB-SubCell"/>
</dbReference>
<dbReference type="Proteomes" id="UP000442535">
    <property type="component" value="Unassembled WGS sequence"/>
</dbReference>
<dbReference type="Pfam" id="PF00672">
    <property type="entry name" value="HAMP"/>
    <property type="match status" value="1"/>
</dbReference>
<protein>
    <submittedName>
        <fullName evidence="11">Methyl-accepting chemotaxis protein</fullName>
    </submittedName>
</protein>
<dbReference type="PANTHER" id="PTHR32089">
    <property type="entry name" value="METHYL-ACCEPTING CHEMOTAXIS PROTEIN MCPB"/>
    <property type="match status" value="1"/>
</dbReference>
<dbReference type="InterPro" id="IPR003660">
    <property type="entry name" value="HAMP_dom"/>
</dbReference>
<feature type="transmembrane region" description="Helical" evidence="8">
    <location>
        <begin position="49"/>
        <end position="73"/>
    </location>
</feature>
<reference evidence="11 12" key="1">
    <citation type="submission" date="2019-08" db="EMBL/GenBank/DDBJ databases">
        <title>In-depth cultivation of the pig gut microbiome towards novel bacterial diversity and tailored functional studies.</title>
        <authorList>
            <person name="Wylensek D."/>
            <person name="Hitch T.C.A."/>
            <person name="Clavel T."/>
        </authorList>
    </citation>
    <scope>NUCLEOTIDE SEQUENCE [LARGE SCALE GENOMIC DNA]</scope>
    <source>
        <strain evidence="11 12">RF-GAM-744-WT-7</strain>
    </source>
</reference>
<dbReference type="AlphaFoldDB" id="A0A7K0JZU7"/>
<dbReference type="PROSITE" id="PS50111">
    <property type="entry name" value="CHEMOTAXIS_TRANSDUC_2"/>
    <property type="match status" value="1"/>
</dbReference>
<dbReference type="PROSITE" id="PS50885">
    <property type="entry name" value="HAMP"/>
    <property type="match status" value="1"/>
</dbReference>
<name>A0A7K0JZU7_9ACTO</name>
<dbReference type="Pfam" id="PF00015">
    <property type="entry name" value="MCPsignal"/>
    <property type="match status" value="1"/>
</dbReference>
<keyword evidence="3 8" id="KW-1133">Transmembrane helix</keyword>
<dbReference type="InterPro" id="IPR004089">
    <property type="entry name" value="MCPsignal_dom"/>
</dbReference>
<evidence type="ECO:0000256" key="5">
    <source>
        <dbReference type="ARBA" id="ARBA00023224"/>
    </source>
</evidence>
<dbReference type="SUPFAM" id="SSF58104">
    <property type="entry name" value="Methyl-accepting chemotaxis protein (MCP) signaling domain"/>
    <property type="match status" value="1"/>
</dbReference>
<comment type="subcellular location">
    <subcellularLocation>
        <location evidence="1">Membrane</location>
        <topology evidence="1">Multi-pass membrane protein</topology>
    </subcellularLocation>
</comment>
<feature type="domain" description="HAMP" evidence="10">
    <location>
        <begin position="77"/>
        <end position="129"/>
    </location>
</feature>
<evidence type="ECO:0000313" key="12">
    <source>
        <dbReference type="Proteomes" id="UP000442535"/>
    </source>
</evidence>
<sequence length="393" mass="41854">MKFKGLNIAGQFKFTAILSYSFTILMVILLVVGLVQLQGITNAESQKQAIIVQLMIQIVALAVLAVLGTIVGFTMRARIRRSVSSVSEVLSASADGDFTRRAKIYSQDEIGELSQSVNKLMDFLTSLVKQLNEGSSRLEQFAATSSQAATAVQTGNDQVLRSTQQLSTTGEALNSMAESLTDNGTAVAGDIAKLSGTATENERLRTEGMTAAKDLESAIYELKQAVDQIYSLMQDIATISGETNMLALNATIEAARSAEAGKGFKVVADQAKDLATQTAETTTDVLARVEVLEEQATQGTVQIAELLEQLEALSDGQQAVSEAVAGQEEALGRSHGGVTAVRDLAIEMSGQATDLSRLVDASHGESLRFQEHMGVLSSAVAALQKRVSRFRVD</sequence>
<keyword evidence="4 8" id="KW-0472">Membrane</keyword>
<dbReference type="GO" id="GO:0007165">
    <property type="term" value="P:signal transduction"/>
    <property type="evidence" value="ECO:0007669"/>
    <property type="project" value="UniProtKB-KW"/>
</dbReference>
<dbReference type="EMBL" id="VUMY01000001">
    <property type="protein sequence ID" value="MST48776.1"/>
    <property type="molecule type" value="Genomic_DNA"/>
</dbReference>
<gene>
    <name evidence="11" type="ORF">FYJ63_00620</name>
</gene>
<feature type="transmembrane region" description="Helical" evidence="8">
    <location>
        <begin position="12"/>
        <end position="37"/>
    </location>
</feature>
<keyword evidence="12" id="KW-1185">Reference proteome</keyword>
<evidence type="ECO:0000256" key="7">
    <source>
        <dbReference type="PROSITE-ProRule" id="PRU00284"/>
    </source>
</evidence>
<comment type="caution">
    <text evidence="11">The sequence shown here is derived from an EMBL/GenBank/DDBJ whole genome shotgun (WGS) entry which is preliminary data.</text>
</comment>
<evidence type="ECO:0000256" key="8">
    <source>
        <dbReference type="SAM" id="Phobius"/>
    </source>
</evidence>
<evidence type="ECO:0000259" key="9">
    <source>
        <dbReference type="PROSITE" id="PS50111"/>
    </source>
</evidence>
<comment type="similarity">
    <text evidence="6">Belongs to the methyl-accepting chemotaxis (MCP) protein family.</text>
</comment>
<dbReference type="SMART" id="SM00283">
    <property type="entry name" value="MA"/>
    <property type="match status" value="1"/>
</dbReference>
<feature type="domain" description="Methyl-accepting transducer" evidence="9">
    <location>
        <begin position="141"/>
        <end position="363"/>
    </location>
</feature>
<evidence type="ECO:0000313" key="11">
    <source>
        <dbReference type="EMBL" id="MST48776.1"/>
    </source>
</evidence>
<proteinExistence type="inferred from homology"/>
<dbReference type="SMART" id="SM00304">
    <property type="entry name" value="HAMP"/>
    <property type="match status" value="1"/>
</dbReference>
<keyword evidence="2 8" id="KW-0812">Transmembrane</keyword>
<accession>A0A7K0JZU7</accession>
<evidence type="ECO:0000256" key="2">
    <source>
        <dbReference type="ARBA" id="ARBA00022692"/>
    </source>
</evidence>
<evidence type="ECO:0000256" key="6">
    <source>
        <dbReference type="ARBA" id="ARBA00029447"/>
    </source>
</evidence>
<evidence type="ECO:0000256" key="3">
    <source>
        <dbReference type="ARBA" id="ARBA00022989"/>
    </source>
</evidence>
<evidence type="ECO:0000256" key="1">
    <source>
        <dbReference type="ARBA" id="ARBA00004141"/>
    </source>
</evidence>
<keyword evidence="5 7" id="KW-0807">Transducer</keyword>
<dbReference type="Gene3D" id="1.10.287.950">
    <property type="entry name" value="Methyl-accepting chemotaxis protein"/>
    <property type="match status" value="1"/>
</dbReference>